<feature type="chain" id="PRO_5043723367" evidence="1">
    <location>
        <begin position="24"/>
        <end position="276"/>
    </location>
</feature>
<dbReference type="Proteomes" id="UP001170717">
    <property type="component" value="Unassembled WGS sequence"/>
</dbReference>
<feature type="domain" description="SHOCT" evidence="2">
    <location>
        <begin position="249"/>
        <end position="273"/>
    </location>
</feature>
<evidence type="ECO:0000313" key="6">
    <source>
        <dbReference type="Proteomes" id="UP001170717"/>
    </source>
</evidence>
<evidence type="ECO:0000313" key="3">
    <source>
        <dbReference type="EMBL" id="AMJ75602.1"/>
    </source>
</evidence>
<accession>A0AAW7Z7B8</accession>
<name>A0AAW7Z7B8_9ALTE</name>
<evidence type="ECO:0000313" key="4">
    <source>
        <dbReference type="EMBL" id="MDO6578573.1"/>
    </source>
</evidence>
<sequence>MMKLTLKIQLAIISIFFATPSFSSNTILWSEDENTVIKIQDNNFEGKKSRKFDITESELIAQKNSQPVVLNERDVLKFLSSIKIVKNKNTTEPLFTEEQQSNLAKYLAIGLKKASPQQDILFSLAREKRALGGLKKQTYFIAGRAFFNDGLLNLIIGEYNRLANSAYEMAYDPTNQGLVEYDFNYGDRAASKFQFSEKLQFTFSGMSMKPDRTDWVTVNLEELQKTISSTENLKEALKPNEDTLIKRFKTLEKLKKEGLITQEEYEQKRKVLLENL</sequence>
<dbReference type="Pfam" id="PF09851">
    <property type="entry name" value="SHOCT"/>
    <property type="match status" value="1"/>
</dbReference>
<evidence type="ECO:0000256" key="1">
    <source>
        <dbReference type="SAM" id="SignalP"/>
    </source>
</evidence>
<reference evidence="3 5" key="1">
    <citation type="submission" date="2015-12" db="EMBL/GenBank/DDBJ databases">
        <title>Intraspecies pangenome expansion in the marine bacterium Alteromonas.</title>
        <authorList>
            <person name="Lopez-Perez M."/>
            <person name="Rodriguez-Valera F."/>
        </authorList>
    </citation>
    <scope>NUCLEOTIDE SEQUENCE [LARGE SCALE GENOMIC DNA]</scope>
    <source>
        <strain evidence="3 5">LMG 21861</strain>
    </source>
</reference>
<organism evidence="4 6">
    <name type="scientific">Alteromonas stellipolaris</name>
    <dbReference type="NCBI Taxonomy" id="233316"/>
    <lineage>
        <taxon>Bacteria</taxon>
        <taxon>Pseudomonadati</taxon>
        <taxon>Pseudomonadota</taxon>
        <taxon>Gammaproteobacteria</taxon>
        <taxon>Alteromonadales</taxon>
        <taxon>Alteromonadaceae</taxon>
        <taxon>Alteromonas/Salinimonas group</taxon>
        <taxon>Alteromonas</taxon>
    </lineage>
</organism>
<reference evidence="4" key="2">
    <citation type="submission" date="2023-07" db="EMBL/GenBank/DDBJ databases">
        <title>Genome content predicts the carbon catabolic preferences of heterotrophic bacteria.</title>
        <authorList>
            <person name="Gralka M."/>
        </authorList>
    </citation>
    <scope>NUCLEOTIDE SEQUENCE</scope>
    <source>
        <strain evidence="4">F2M12</strain>
    </source>
</reference>
<gene>
    <name evidence="3" type="ORF">AVL57_17510</name>
    <name evidence="4" type="ORF">Q4527_14310</name>
</gene>
<keyword evidence="5" id="KW-1185">Reference proteome</keyword>
<dbReference type="EMBL" id="CP013926">
    <property type="protein sequence ID" value="AMJ75602.1"/>
    <property type="molecule type" value="Genomic_DNA"/>
</dbReference>
<evidence type="ECO:0000313" key="5">
    <source>
        <dbReference type="Proteomes" id="UP000056750"/>
    </source>
</evidence>
<feature type="signal peptide" evidence="1">
    <location>
        <begin position="1"/>
        <end position="23"/>
    </location>
</feature>
<dbReference type="InterPro" id="IPR018649">
    <property type="entry name" value="SHOCT"/>
</dbReference>
<dbReference type="RefSeq" id="WP_057789559.1">
    <property type="nucleotide sequence ID" value="NZ_CP013926.1"/>
</dbReference>
<dbReference type="KEGG" id="asq:AVL57_17510"/>
<dbReference type="Proteomes" id="UP000056750">
    <property type="component" value="Chromosome"/>
</dbReference>
<dbReference type="AlphaFoldDB" id="A0AAW7Z7B8"/>
<proteinExistence type="predicted"/>
<keyword evidence="1" id="KW-0732">Signal</keyword>
<dbReference type="EMBL" id="JAUOQI010000010">
    <property type="protein sequence ID" value="MDO6578573.1"/>
    <property type="molecule type" value="Genomic_DNA"/>
</dbReference>
<evidence type="ECO:0000259" key="2">
    <source>
        <dbReference type="Pfam" id="PF09851"/>
    </source>
</evidence>
<protein>
    <submittedName>
        <fullName evidence="4">SHOCT domain-containing protein</fullName>
    </submittedName>
</protein>